<sequence>MKMIKRNLSEQIEEVIRKRIMLLEFSEGEHIKENKLAEEFSISRGPIREAIAKLELEGLVTRAANGRTMVSRFDIEYVENLYDVRIMLEKFAIQTLVKGVNNDALEELQSYVDTMKTQKDHSDIYREADINFHFSLVKLSQNKTLIQSWYSLKDLLLTLIEVTTTASSERQNDIIEQHDSIINAIREGQFNQASIVLEEHLRSASDYYREAVFRLQNEEE</sequence>
<evidence type="ECO:0000256" key="1">
    <source>
        <dbReference type="ARBA" id="ARBA00023015"/>
    </source>
</evidence>
<keyword evidence="3" id="KW-0804">Transcription</keyword>
<evidence type="ECO:0000313" key="6">
    <source>
        <dbReference type="EMBL" id="TDR36557.1"/>
    </source>
</evidence>
<dbReference type="AlphaFoldDB" id="A0A8B4Q9F2"/>
<dbReference type="GO" id="GO:0003700">
    <property type="term" value="F:DNA-binding transcription factor activity"/>
    <property type="evidence" value="ECO:0007669"/>
    <property type="project" value="InterPro"/>
</dbReference>
<dbReference type="Pfam" id="PF07729">
    <property type="entry name" value="FCD"/>
    <property type="match status" value="1"/>
</dbReference>
<evidence type="ECO:0000259" key="4">
    <source>
        <dbReference type="PROSITE" id="PS50949"/>
    </source>
</evidence>
<keyword evidence="2" id="KW-0238">DNA-binding</keyword>
<reference evidence="6 8" key="2">
    <citation type="submission" date="2019-03" db="EMBL/GenBank/DDBJ databases">
        <title>Genomic Encyclopedia of Type Strains, Phase IV (KMG-IV): sequencing the most valuable type-strain genomes for metagenomic binning, comparative biology and taxonomic classification.</title>
        <authorList>
            <person name="Goeker M."/>
        </authorList>
    </citation>
    <scope>NUCLEOTIDE SEQUENCE [LARGE SCALE GENOMIC DNA]</scope>
    <source>
        <strain evidence="6 8">DSM 20580</strain>
    </source>
</reference>
<dbReference type="SMART" id="SM00345">
    <property type="entry name" value="HTH_GNTR"/>
    <property type="match status" value="1"/>
</dbReference>
<dbReference type="InterPro" id="IPR008920">
    <property type="entry name" value="TF_FadR/GntR_C"/>
</dbReference>
<comment type="caution">
    <text evidence="5">The sequence shown here is derived from an EMBL/GenBank/DDBJ whole genome shotgun (WGS) entry which is preliminary data.</text>
</comment>
<keyword evidence="8" id="KW-1185">Reference proteome</keyword>
<evidence type="ECO:0000256" key="2">
    <source>
        <dbReference type="ARBA" id="ARBA00023125"/>
    </source>
</evidence>
<dbReference type="EMBL" id="UGNP01000001">
    <property type="protein sequence ID" value="STX09340.1"/>
    <property type="molecule type" value="Genomic_DNA"/>
</dbReference>
<dbReference type="Gene3D" id="1.20.120.530">
    <property type="entry name" value="GntR ligand-binding domain-like"/>
    <property type="match status" value="1"/>
</dbReference>
<evidence type="ECO:0000313" key="7">
    <source>
        <dbReference type="Proteomes" id="UP000254330"/>
    </source>
</evidence>
<dbReference type="SMART" id="SM00895">
    <property type="entry name" value="FCD"/>
    <property type="match status" value="1"/>
</dbReference>
<dbReference type="RefSeq" id="WP_166636116.1">
    <property type="nucleotide sequence ID" value="NZ_BJUE01000057.1"/>
</dbReference>
<protein>
    <submittedName>
        <fullName evidence="6">GntR family transcriptional regulator of gluconate operon</fullName>
    </submittedName>
    <submittedName>
        <fullName evidence="5">L-lactate utilization operon repressor</fullName>
    </submittedName>
</protein>
<dbReference type="PROSITE" id="PS50949">
    <property type="entry name" value="HTH_GNTR"/>
    <property type="match status" value="1"/>
</dbReference>
<dbReference type="SUPFAM" id="SSF48008">
    <property type="entry name" value="GntR ligand-binding domain-like"/>
    <property type="match status" value="1"/>
</dbReference>
<dbReference type="InterPro" id="IPR000524">
    <property type="entry name" value="Tscrpt_reg_HTH_GntR"/>
</dbReference>
<dbReference type="Pfam" id="PF00392">
    <property type="entry name" value="GntR"/>
    <property type="match status" value="1"/>
</dbReference>
<evidence type="ECO:0000313" key="8">
    <source>
        <dbReference type="Proteomes" id="UP000294641"/>
    </source>
</evidence>
<dbReference type="PRINTS" id="PR00035">
    <property type="entry name" value="HTHGNTR"/>
</dbReference>
<dbReference type="CDD" id="cd07377">
    <property type="entry name" value="WHTH_GntR"/>
    <property type="match status" value="1"/>
</dbReference>
<dbReference type="EMBL" id="SNZG01000024">
    <property type="protein sequence ID" value="TDR36557.1"/>
    <property type="molecule type" value="Genomic_DNA"/>
</dbReference>
<accession>A0A8B4Q9F2</accession>
<dbReference type="InterPro" id="IPR036388">
    <property type="entry name" value="WH-like_DNA-bd_sf"/>
</dbReference>
<dbReference type="InterPro" id="IPR036390">
    <property type="entry name" value="WH_DNA-bd_sf"/>
</dbReference>
<name>A0A8B4Q9F2_9BACL</name>
<dbReference type="PANTHER" id="PTHR43537">
    <property type="entry name" value="TRANSCRIPTIONAL REGULATOR, GNTR FAMILY"/>
    <property type="match status" value="1"/>
</dbReference>
<dbReference type="Gene3D" id="1.10.10.10">
    <property type="entry name" value="Winged helix-like DNA-binding domain superfamily/Winged helix DNA-binding domain"/>
    <property type="match status" value="1"/>
</dbReference>
<keyword evidence="1" id="KW-0805">Transcription regulation</keyword>
<organism evidence="5 7">
    <name type="scientific">Kurthia zopfii</name>
    <dbReference type="NCBI Taxonomy" id="1650"/>
    <lineage>
        <taxon>Bacteria</taxon>
        <taxon>Bacillati</taxon>
        <taxon>Bacillota</taxon>
        <taxon>Bacilli</taxon>
        <taxon>Bacillales</taxon>
        <taxon>Caryophanaceae</taxon>
        <taxon>Kurthia</taxon>
    </lineage>
</organism>
<reference evidence="5 7" key="1">
    <citation type="submission" date="2018-06" db="EMBL/GenBank/DDBJ databases">
        <authorList>
            <consortium name="Pathogen Informatics"/>
            <person name="Doyle S."/>
        </authorList>
    </citation>
    <scope>NUCLEOTIDE SEQUENCE [LARGE SCALE GENOMIC DNA]</scope>
    <source>
        <strain evidence="5 7">NCTC10597</strain>
    </source>
</reference>
<proteinExistence type="predicted"/>
<feature type="domain" description="HTH gntR-type" evidence="4">
    <location>
        <begin position="6"/>
        <end position="73"/>
    </location>
</feature>
<dbReference type="InterPro" id="IPR011711">
    <property type="entry name" value="GntR_C"/>
</dbReference>
<evidence type="ECO:0000256" key="3">
    <source>
        <dbReference type="ARBA" id="ARBA00023163"/>
    </source>
</evidence>
<dbReference type="Proteomes" id="UP000294641">
    <property type="component" value="Unassembled WGS sequence"/>
</dbReference>
<gene>
    <name evidence="5" type="primary">lutR_1</name>
    <name evidence="6" type="ORF">DFR61_12420</name>
    <name evidence="5" type="ORF">NCTC10597_01012</name>
</gene>
<evidence type="ECO:0000313" key="5">
    <source>
        <dbReference type="EMBL" id="STX09340.1"/>
    </source>
</evidence>
<dbReference type="PANTHER" id="PTHR43537:SF24">
    <property type="entry name" value="GLUCONATE OPERON TRANSCRIPTIONAL REPRESSOR"/>
    <property type="match status" value="1"/>
</dbReference>
<dbReference type="Proteomes" id="UP000254330">
    <property type="component" value="Unassembled WGS sequence"/>
</dbReference>
<dbReference type="SUPFAM" id="SSF46785">
    <property type="entry name" value="Winged helix' DNA-binding domain"/>
    <property type="match status" value="1"/>
</dbReference>
<dbReference type="GO" id="GO:0003677">
    <property type="term" value="F:DNA binding"/>
    <property type="evidence" value="ECO:0007669"/>
    <property type="project" value="UniProtKB-KW"/>
</dbReference>